<dbReference type="Proteomes" id="UP000196240">
    <property type="component" value="Unassembled WGS sequence"/>
</dbReference>
<keyword evidence="1" id="KW-0812">Transmembrane</keyword>
<feature type="transmembrane region" description="Helical" evidence="1">
    <location>
        <begin position="211"/>
        <end position="233"/>
    </location>
</feature>
<feature type="transmembrane region" description="Helical" evidence="1">
    <location>
        <begin position="40"/>
        <end position="58"/>
    </location>
</feature>
<evidence type="ECO:0000313" key="2">
    <source>
        <dbReference type="EMBL" id="SJX23311.1"/>
    </source>
</evidence>
<feature type="transmembrane region" description="Helical" evidence="1">
    <location>
        <begin position="180"/>
        <end position="199"/>
    </location>
</feature>
<evidence type="ECO:0000313" key="3">
    <source>
        <dbReference type="Proteomes" id="UP000196240"/>
    </source>
</evidence>
<feature type="transmembrane region" description="Helical" evidence="1">
    <location>
        <begin position="268"/>
        <end position="286"/>
    </location>
</feature>
<feature type="transmembrane region" description="Helical" evidence="1">
    <location>
        <begin position="12"/>
        <end position="34"/>
    </location>
</feature>
<accession>A0A1R7QGK9</accession>
<keyword evidence="1" id="KW-1133">Transmembrane helix</keyword>
<evidence type="ECO:0000256" key="1">
    <source>
        <dbReference type="SAM" id="Phobius"/>
    </source>
</evidence>
<dbReference type="SUPFAM" id="SSF161070">
    <property type="entry name" value="SNF-like"/>
    <property type="match status" value="1"/>
</dbReference>
<protein>
    <recommendedName>
        <fullName evidence="4">Sodium-dependent transporter</fullName>
    </recommendedName>
</protein>
<keyword evidence="1" id="KW-0472">Membrane</keyword>
<feature type="transmembrane region" description="Helical" evidence="1">
    <location>
        <begin position="143"/>
        <end position="160"/>
    </location>
</feature>
<proteinExistence type="predicted"/>
<organism evidence="2 3">
    <name type="scientific">Acinetobacter johnsonii</name>
    <dbReference type="NCBI Taxonomy" id="40214"/>
    <lineage>
        <taxon>Bacteria</taxon>
        <taxon>Pseudomonadati</taxon>
        <taxon>Pseudomonadota</taxon>
        <taxon>Gammaproteobacteria</taxon>
        <taxon>Moraxellales</taxon>
        <taxon>Moraxellaceae</taxon>
        <taxon>Acinetobacter</taxon>
    </lineage>
</organism>
<gene>
    <name evidence="2" type="ORF">ACNJC6_02970</name>
</gene>
<dbReference type="AlphaFoldDB" id="A0A1R7QGK9"/>
<feature type="transmembrane region" description="Helical" evidence="1">
    <location>
        <begin position="89"/>
        <end position="110"/>
    </location>
</feature>
<evidence type="ECO:0008006" key="4">
    <source>
        <dbReference type="Google" id="ProtNLM"/>
    </source>
</evidence>
<dbReference type="RefSeq" id="WP_087014354.1">
    <property type="nucleotide sequence ID" value="NZ_FUUY01000012.1"/>
</dbReference>
<name>A0A1R7QGK9_ACIJO</name>
<feature type="transmembrane region" description="Helical" evidence="1">
    <location>
        <begin position="292"/>
        <end position="315"/>
    </location>
</feature>
<dbReference type="EMBL" id="FUUY01000012">
    <property type="protein sequence ID" value="SJX23311.1"/>
    <property type="molecule type" value="Genomic_DNA"/>
</dbReference>
<sequence>MQDNALSRWLSPLMAFCLSFIIIATLAPLVGIQVERQLDFWLLWLVTMVILALPVCYLEIALAKRSKTTALNALSSLTRDADASQTWRLVGWLAVVFIPFLAGGMLSNAAQLLNQYALADMTSSVIFIALAVVAIALSFAPRLLTLALTAVGVLISLVLANLSGTGTAEWQVTPVEFSEWGSATVLALVASGLGLGLYWQNSLAQVQQQDAASKTVLPIWIAQILAVVAFAFFAVQAALPAYAIALTAVAAAAVLLQMAREQLAQRQLNLVIQWLVLLSATLVWLIPATGPIFNILLMLWGLVICLIYAIFAGWIMKISHLRKSMNFSNEAFYNIWRIAVRVVLPVSIVLAIVAVLGKLI</sequence>
<reference evidence="2 3" key="1">
    <citation type="submission" date="2017-02" db="EMBL/GenBank/DDBJ databases">
        <authorList>
            <person name="Peterson S.W."/>
        </authorList>
    </citation>
    <scope>NUCLEOTIDE SEQUENCE [LARGE SCALE GENOMIC DNA]</scope>
    <source>
        <strain evidence="2">C6</strain>
    </source>
</reference>
<feature type="transmembrane region" description="Helical" evidence="1">
    <location>
        <begin position="239"/>
        <end position="256"/>
    </location>
</feature>
<feature type="transmembrane region" description="Helical" evidence="1">
    <location>
        <begin position="116"/>
        <end position="136"/>
    </location>
</feature>
<feature type="transmembrane region" description="Helical" evidence="1">
    <location>
        <begin position="335"/>
        <end position="357"/>
    </location>
</feature>
<dbReference type="InterPro" id="IPR037272">
    <property type="entry name" value="SNS_sf"/>
</dbReference>